<evidence type="ECO:0000256" key="6">
    <source>
        <dbReference type="SAM" id="Coils"/>
    </source>
</evidence>
<dbReference type="InterPro" id="IPR036277">
    <property type="entry name" value="SMC_hinge_sf"/>
</dbReference>
<dbReference type="Ensembl" id="ENSNBRT00000021669.1">
    <property type="protein sequence ID" value="ENSNBRP00000021098.1"/>
    <property type="gene ID" value="ENSNBRG00000015949.1"/>
</dbReference>
<feature type="domain" description="SMC hinge" evidence="9">
    <location>
        <begin position="353"/>
        <end position="400"/>
    </location>
</feature>
<reference evidence="10" key="1">
    <citation type="submission" date="2025-08" db="UniProtKB">
        <authorList>
            <consortium name="Ensembl"/>
        </authorList>
    </citation>
    <scope>IDENTIFICATION</scope>
</reference>
<feature type="region of interest" description="Disordered" evidence="7">
    <location>
        <begin position="200"/>
        <end position="224"/>
    </location>
</feature>
<evidence type="ECO:0000256" key="7">
    <source>
        <dbReference type="SAM" id="MobiDB-lite"/>
    </source>
</evidence>
<evidence type="ECO:0000313" key="11">
    <source>
        <dbReference type="Proteomes" id="UP000261580"/>
    </source>
</evidence>
<dbReference type="InterPro" id="IPR003395">
    <property type="entry name" value="RecF/RecN/SMC_N"/>
</dbReference>
<keyword evidence="11" id="KW-1185">Reference proteome</keyword>
<evidence type="ECO:0000256" key="3">
    <source>
        <dbReference type="ARBA" id="ARBA00017530"/>
    </source>
</evidence>
<evidence type="ECO:0000256" key="4">
    <source>
        <dbReference type="ARBA" id="ARBA00022454"/>
    </source>
</evidence>
<evidence type="ECO:0000256" key="2">
    <source>
        <dbReference type="ARBA" id="ARBA00004286"/>
    </source>
</evidence>
<dbReference type="Bgee" id="ENSNBRG00000015949">
    <property type="expression patterns" value="Expressed in mesonephros and 9 other cell types or tissues"/>
</dbReference>
<dbReference type="GO" id="GO:0005524">
    <property type="term" value="F:ATP binding"/>
    <property type="evidence" value="ECO:0007669"/>
    <property type="project" value="InterPro"/>
</dbReference>
<feature type="coiled-coil region" evidence="6">
    <location>
        <begin position="568"/>
        <end position="676"/>
    </location>
</feature>
<evidence type="ECO:0000256" key="5">
    <source>
        <dbReference type="ARBA" id="ARBA00023054"/>
    </source>
</evidence>
<dbReference type="InterPro" id="IPR027417">
    <property type="entry name" value="P-loop_NTPase"/>
</dbReference>
<dbReference type="Pfam" id="PF02463">
    <property type="entry name" value="SMC_N"/>
    <property type="match status" value="1"/>
</dbReference>
<organism evidence="10 11">
    <name type="scientific">Neolamprologus brichardi</name>
    <name type="common">Fairy cichlid</name>
    <name type="synonym">Lamprologus brichardi</name>
    <dbReference type="NCBI Taxonomy" id="32507"/>
    <lineage>
        <taxon>Eukaryota</taxon>
        <taxon>Metazoa</taxon>
        <taxon>Chordata</taxon>
        <taxon>Craniata</taxon>
        <taxon>Vertebrata</taxon>
        <taxon>Euteleostomi</taxon>
        <taxon>Actinopterygii</taxon>
        <taxon>Neopterygii</taxon>
        <taxon>Teleostei</taxon>
        <taxon>Neoteleostei</taxon>
        <taxon>Acanthomorphata</taxon>
        <taxon>Ovalentaria</taxon>
        <taxon>Cichlomorphae</taxon>
        <taxon>Cichliformes</taxon>
        <taxon>Cichlidae</taxon>
        <taxon>African cichlids</taxon>
        <taxon>Pseudocrenilabrinae</taxon>
        <taxon>Lamprologini</taxon>
        <taxon>Neolamprologus</taxon>
    </lineage>
</organism>
<dbReference type="GO" id="GO:0030893">
    <property type="term" value="C:meiotic cohesin complex"/>
    <property type="evidence" value="ECO:0007669"/>
    <property type="project" value="TreeGrafter"/>
</dbReference>
<proteinExistence type="predicted"/>
<protein>
    <recommendedName>
        <fullName evidence="3">Structural maintenance of chromosomes protein 1A</fullName>
    </recommendedName>
</protein>
<dbReference type="PANTHER" id="PTHR18937:SF170">
    <property type="entry name" value="STRUCTURAL MAINTENANCE OF CHROMOSOMES PROTEIN 1A"/>
    <property type="match status" value="1"/>
</dbReference>
<dbReference type="GO" id="GO:0005634">
    <property type="term" value="C:nucleus"/>
    <property type="evidence" value="ECO:0007669"/>
    <property type="project" value="UniProtKB-SubCell"/>
</dbReference>
<reference evidence="10" key="2">
    <citation type="submission" date="2025-09" db="UniProtKB">
        <authorList>
            <consortium name="Ensembl"/>
        </authorList>
    </citation>
    <scope>IDENTIFICATION</scope>
</reference>
<dbReference type="AlphaFoldDB" id="A0A3Q4HKB1"/>
<evidence type="ECO:0000313" key="10">
    <source>
        <dbReference type="Ensembl" id="ENSNBRP00000021098.1"/>
    </source>
</evidence>
<dbReference type="SUPFAM" id="SSF75553">
    <property type="entry name" value="Smc hinge domain"/>
    <property type="match status" value="1"/>
</dbReference>
<evidence type="ECO:0000259" key="9">
    <source>
        <dbReference type="Pfam" id="PF06470"/>
    </source>
</evidence>
<dbReference type="FunFam" id="3.30.70.1620:FF:000001">
    <property type="entry name" value="Structural maintenance of chromosomes 1B"/>
    <property type="match status" value="1"/>
</dbReference>
<keyword evidence="4" id="KW-0158">Chromosome</keyword>
<dbReference type="GO" id="GO:0007062">
    <property type="term" value="P:sister chromatid cohesion"/>
    <property type="evidence" value="ECO:0007669"/>
    <property type="project" value="TreeGrafter"/>
</dbReference>
<dbReference type="Gene3D" id="3.40.50.300">
    <property type="entry name" value="P-loop containing nucleotide triphosphate hydrolases"/>
    <property type="match status" value="2"/>
</dbReference>
<dbReference type="Pfam" id="PF06470">
    <property type="entry name" value="SMC_hinge"/>
    <property type="match status" value="1"/>
</dbReference>
<sequence length="846" mass="99153">MGYLKLIEIENFKSYKGRQIIGPFHKFTAIIGPNGSGKSNLMDAISFVLAEKTSNLRVKTLKDLIHGRTALFEEISRSGELAQEYDRRKKEMVKAEEDTQFNYHRKKNIAAERKEAKQEKEEAERYQRLKDEVARASVQLQLFKLYHNETEIERLNKELGQRNKEIDKDRKKMDHVEEELKDKKKELGRLMREQQTIEKEIKEKDSELNQKRPQYIKAKENTSHKIKKLEAARKSLQNAQKMYKKRKGDMDELDKEMRAVELAKQEFEERMEEEVKQYHRLKEEASKRAATLAQELEKFNRDQKADQDRLDLEERKKVETEVKERKMENDGKCRSHCKYCVENLKCVFSKVKPTDEKLRELRGAKLVIDVIRYEPPHIKKALQYACGNALVCENVEDAIAFGGPYRHKTVALDGTLFQKSGVISGGASDLKAKARRWDEKAVDKLKEKKEKLTEELKQMKAKRKEAELRQVQSQAHGLQMRLKYSQSDLEQTKTRHLSLNMQEKSKLESELANFGPRINDIKRIIQSREREITDLRDRMNLVRLAQSELQLEDEVFVEFCKEIGVRNIREFEEEKVKRQNEIAKKRLEFETQKTRLGIQLDYEKNQLKEDQEKVMMWEQTVKKDEAEIERLKKVKTKLDDENVLPLILTSLLIPLFEAARKRAKKAKQAFEQIKKERFDRFNNCFESVSTNIDEIYKRLATLHVINYEPYLDGINYNCVAPGKRFRPMDNLSGGEKTVAALALLFAIHSYKPAPFFVLDEIDAALDNTNIGKVANYIKDQSMENFQAIVISLKEEFYTKADSLIGVYPEVSLLLFFELETDKIPKEQISLDPNEYYLKHHFKSAAV</sequence>
<dbReference type="SUPFAM" id="SSF52540">
    <property type="entry name" value="P-loop containing nucleoside triphosphate hydrolases"/>
    <property type="match status" value="1"/>
</dbReference>
<evidence type="ECO:0000256" key="1">
    <source>
        <dbReference type="ARBA" id="ARBA00004123"/>
    </source>
</evidence>
<dbReference type="GO" id="GO:0003677">
    <property type="term" value="F:DNA binding"/>
    <property type="evidence" value="ECO:0007669"/>
    <property type="project" value="TreeGrafter"/>
</dbReference>
<keyword evidence="5 6" id="KW-0175">Coiled coil</keyword>
<feature type="coiled-coil region" evidence="6">
    <location>
        <begin position="435"/>
        <end position="481"/>
    </location>
</feature>
<dbReference type="Gene3D" id="3.30.70.1620">
    <property type="match status" value="1"/>
</dbReference>
<dbReference type="PANTHER" id="PTHR18937">
    <property type="entry name" value="STRUCTURAL MAINTENANCE OF CHROMOSOMES SMC FAMILY MEMBER"/>
    <property type="match status" value="1"/>
</dbReference>
<evidence type="ECO:0000259" key="8">
    <source>
        <dbReference type="Pfam" id="PF02463"/>
    </source>
</evidence>
<accession>A0A3Q4HKB1</accession>
<dbReference type="InterPro" id="IPR010935">
    <property type="entry name" value="SMC_hinge"/>
</dbReference>
<feature type="compositionally biased region" description="Basic and acidic residues" evidence="7">
    <location>
        <begin position="200"/>
        <end position="210"/>
    </location>
</feature>
<feature type="domain" description="RecF/RecN/SMC N-terminal" evidence="8">
    <location>
        <begin position="3"/>
        <end position="808"/>
    </location>
</feature>
<dbReference type="Proteomes" id="UP000261580">
    <property type="component" value="Unassembled WGS sequence"/>
</dbReference>
<dbReference type="GeneTree" id="ENSGT00940000155614"/>
<comment type="subcellular location">
    <subcellularLocation>
        <location evidence="2">Chromosome</location>
    </subcellularLocation>
    <subcellularLocation>
        <location evidence="1">Nucleus</location>
    </subcellularLocation>
</comment>
<name>A0A3Q4HKB1_NEOBR</name>